<gene>
    <name evidence="1" type="ORF">A5866_001943</name>
</gene>
<keyword evidence="2" id="KW-1185">Reference proteome</keyword>
<dbReference type="Proteomes" id="UP000195080">
    <property type="component" value="Chromosome"/>
</dbReference>
<proteinExistence type="predicted"/>
<evidence type="ECO:0000313" key="2">
    <source>
        <dbReference type="Proteomes" id="UP000195080"/>
    </source>
</evidence>
<name>A0ABZ2T657_9ENTE</name>
<evidence type="ECO:0000313" key="1">
    <source>
        <dbReference type="EMBL" id="WYJ86859.1"/>
    </source>
</evidence>
<dbReference type="EMBL" id="CP147248">
    <property type="protein sequence ID" value="WYJ86859.1"/>
    <property type="molecule type" value="Genomic_DNA"/>
</dbReference>
<sequence>MSNRRKKENTCNELVVIMTTNAMRFPEVQAFWKPCRKLNTYSMLFCMEEEDLIASCLKANPRGSVCIFNLETEHVLLLKGIFTQVKVTKLQLEDYFVQYEEMKQRMTPIVFEFQSLTKEELTIY</sequence>
<reference evidence="1 2" key="2">
    <citation type="submission" date="2024-03" db="EMBL/GenBank/DDBJ databases">
        <title>The Genome Sequence of Enterococcus sp. DIV0727d.</title>
        <authorList>
            <consortium name="The Broad Institute Genomics Platform"/>
            <consortium name="The Broad Institute Microbial Omics Core"/>
            <consortium name="The Broad Institute Genomic Center for Infectious Diseases"/>
            <person name="Earl A."/>
            <person name="Manson A."/>
            <person name="Gilmore M."/>
            <person name="Schwartman J."/>
            <person name="Shea T."/>
            <person name="Abouelleil A."/>
            <person name="Cao P."/>
            <person name="Chapman S."/>
            <person name="Cusick C."/>
            <person name="Young S."/>
            <person name="Neafsey D."/>
            <person name="Nusbaum C."/>
            <person name="Birren B."/>
        </authorList>
    </citation>
    <scope>NUCLEOTIDE SEQUENCE [LARGE SCALE GENOMIC DNA]</scope>
    <source>
        <strain evidence="1 2">12C11_DIV0727</strain>
    </source>
</reference>
<evidence type="ECO:0008006" key="3">
    <source>
        <dbReference type="Google" id="ProtNLM"/>
    </source>
</evidence>
<dbReference type="RefSeq" id="WP_086278103.1">
    <property type="nucleotide sequence ID" value="NZ_CP147248.1"/>
</dbReference>
<accession>A0ABZ2T657</accession>
<reference evidence="2" key="1">
    <citation type="submission" date="2017-05" db="EMBL/GenBank/DDBJ databases">
        <title>The Genome Sequence of EEnterococcus faecalis 9F2_4866.</title>
        <authorList>
            <consortium name="The Broad Institute Genomics Platform"/>
            <consortium name="The Broad Institute Genomic Center for Infectious Diseases"/>
            <person name="Earl A."/>
            <person name="Manson A."/>
            <person name="Schwartman J."/>
            <person name="Gilmore M."/>
            <person name="Abouelleil A."/>
            <person name="Cao P."/>
            <person name="Chapman S."/>
            <person name="Cusick C."/>
            <person name="Shea T."/>
            <person name="Young S."/>
            <person name="Neafsey D."/>
            <person name="Nusbaum C."/>
            <person name="Birren B."/>
        </authorList>
    </citation>
    <scope>NUCLEOTIDE SEQUENCE [LARGE SCALE GENOMIC DNA]</scope>
    <source>
        <strain evidence="2">12C11_DIV0727</strain>
    </source>
</reference>
<organism evidence="1 2">
    <name type="scientific">Candidatus Enterococcus lemimoniae</name>
    <dbReference type="NCBI Taxonomy" id="1834167"/>
    <lineage>
        <taxon>Bacteria</taxon>
        <taxon>Bacillati</taxon>
        <taxon>Bacillota</taxon>
        <taxon>Bacilli</taxon>
        <taxon>Lactobacillales</taxon>
        <taxon>Enterococcaceae</taxon>
        <taxon>Enterococcus</taxon>
    </lineage>
</organism>
<protein>
    <recommendedName>
        <fullName evidence="3">Pyridoxamine 5'-phosphate oxidase putative domain-containing protein</fullName>
    </recommendedName>
</protein>